<comment type="caution">
    <text evidence="2">The sequence shown here is derived from an EMBL/GenBank/DDBJ whole genome shotgun (WGS) entry which is preliminary data.</text>
</comment>
<dbReference type="InterPro" id="IPR032675">
    <property type="entry name" value="LRR_dom_sf"/>
</dbReference>
<dbReference type="InterPro" id="IPR035897">
    <property type="entry name" value="Toll_tir_struct_dom_sf"/>
</dbReference>
<dbReference type="EMBL" id="CAWYQH010000090">
    <property type="protein sequence ID" value="CAK8682503.1"/>
    <property type="molecule type" value="Genomic_DNA"/>
</dbReference>
<sequence>MEVSEEAVGENVEKKQQHIMISYNWDDSIDVARKICDRLTTAGYNVWIDKGQMKGNIYEKMAEGVENAIIVLIFVSPHYETSEHAQREASLAADLHKRIIPIRVQQDHKPSSWLRLITAGQFYHDFSFGSFDDNFKDLLDSIASTPGVESIRSDNFAASSTNKKDVEEEEVVETKTSQEEGRWATWSKNQGLLDTDGGSGGEVAKKEELDFNEDNISDHLRTFADEIDRDNRTKLLDIYVHIWKSHELLGAAEYFPTRLDLSRVTLDIDQISALCYVLKNVEKQVEILDLFECGIQHQSFNIIALTLKKMRKTQIRKLNIGFNDLTSNSIDQIISLLPVIKDKLLLYACFSDDRGGRRCANQEEREKLQRALNKLTTSRPKVYVGLFTSLQAQR</sequence>
<keyword evidence="3" id="KW-1185">Reference proteome</keyword>
<dbReference type="Gene3D" id="3.40.50.10140">
    <property type="entry name" value="Toll/interleukin-1 receptor homology (TIR) domain"/>
    <property type="match status" value="1"/>
</dbReference>
<evidence type="ECO:0000313" key="3">
    <source>
        <dbReference type="Proteomes" id="UP001642483"/>
    </source>
</evidence>
<feature type="domain" description="TIR" evidence="1">
    <location>
        <begin position="19"/>
        <end position="139"/>
    </location>
</feature>
<dbReference type="SUPFAM" id="SSF52047">
    <property type="entry name" value="RNI-like"/>
    <property type="match status" value="1"/>
</dbReference>
<dbReference type="PANTHER" id="PTHR46270:SF2">
    <property type="entry name" value="TIR DOMAIN-CONTAINING PROTEIN"/>
    <property type="match status" value="1"/>
</dbReference>
<dbReference type="InterPro" id="IPR000157">
    <property type="entry name" value="TIR_dom"/>
</dbReference>
<proteinExistence type="predicted"/>
<dbReference type="Proteomes" id="UP001642483">
    <property type="component" value="Unassembled WGS sequence"/>
</dbReference>
<name>A0ABP0FV25_CLALP</name>
<evidence type="ECO:0000259" key="1">
    <source>
        <dbReference type="Pfam" id="PF13676"/>
    </source>
</evidence>
<dbReference type="PANTHER" id="PTHR46270">
    <property type="entry name" value="ARMADILLO-TYPE FOLD-RELATED"/>
    <property type="match status" value="1"/>
</dbReference>
<organism evidence="2 3">
    <name type="scientific">Clavelina lepadiformis</name>
    <name type="common">Light-bulb sea squirt</name>
    <name type="synonym">Ascidia lepadiformis</name>
    <dbReference type="NCBI Taxonomy" id="159417"/>
    <lineage>
        <taxon>Eukaryota</taxon>
        <taxon>Metazoa</taxon>
        <taxon>Chordata</taxon>
        <taxon>Tunicata</taxon>
        <taxon>Ascidiacea</taxon>
        <taxon>Aplousobranchia</taxon>
        <taxon>Clavelinidae</taxon>
        <taxon>Clavelina</taxon>
    </lineage>
</organism>
<reference evidence="2 3" key="1">
    <citation type="submission" date="2024-02" db="EMBL/GenBank/DDBJ databases">
        <authorList>
            <person name="Daric V."/>
            <person name="Darras S."/>
        </authorList>
    </citation>
    <scope>NUCLEOTIDE SEQUENCE [LARGE SCALE GENOMIC DNA]</scope>
</reference>
<accession>A0ABP0FV25</accession>
<dbReference type="Pfam" id="PF13676">
    <property type="entry name" value="TIR_2"/>
    <property type="match status" value="1"/>
</dbReference>
<gene>
    <name evidence="2" type="ORF">CVLEPA_LOCUS13161</name>
</gene>
<protein>
    <recommendedName>
        <fullName evidence="1">TIR domain-containing protein</fullName>
    </recommendedName>
</protein>
<dbReference type="Gene3D" id="3.80.10.10">
    <property type="entry name" value="Ribonuclease Inhibitor"/>
    <property type="match status" value="1"/>
</dbReference>
<dbReference type="SUPFAM" id="SSF52200">
    <property type="entry name" value="Toll/Interleukin receptor TIR domain"/>
    <property type="match status" value="1"/>
</dbReference>
<evidence type="ECO:0000313" key="2">
    <source>
        <dbReference type="EMBL" id="CAK8682503.1"/>
    </source>
</evidence>